<organism evidence="1 2">
    <name type="scientific">Actinomadura physcomitrii</name>
    <dbReference type="NCBI Taxonomy" id="2650748"/>
    <lineage>
        <taxon>Bacteria</taxon>
        <taxon>Bacillati</taxon>
        <taxon>Actinomycetota</taxon>
        <taxon>Actinomycetes</taxon>
        <taxon>Streptosporangiales</taxon>
        <taxon>Thermomonosporaceae</taxon>
        <taxon>Actinomadura</taxon>
    </lineage>
</organism>
<protein>
    <submittedName>
        <fullName evidence="1">Uncharacterized protein</fullName>
    </submittedName>
</protein>
<dbReference type="AlphaFoldDB" id="A0A6I4MH89"/>
<reference evidence="1" key="1">
    <citation type="submission" date="2019-12" db="EMBL/GenBank/DDBJ databases">
        <title>Actinomadura physcomitrii sp. nov., a novel actinomycete isolated from moss [Physcomitrium sphaericum (Ludw) Fuernr].</title>
        <authorList>
            <person name="Zhuang X."/>
        </authorList>
    </citation>
    <scope>NUCLEOTIDE SEQUENCE [LARGE SCALE GENOMIC DNA]</scope>
    <source>
        <strain evidence="1">LD22</strain>
    </source>
</reference>
<dbReference type="Proteomes" id="UP000462055">
    <property type="component" value="Unassembled WGS sequence"/>
</dbReference>
<sequence length="102" mass="10952">MTTSIPHASAFARLGALMNRLDVYRLDIRISRDGLRVTNPFADGCCDDAPEPGDTITCRPREDDGGRLWFFHSWGEPIAEADRVVDAALAIAATLGAVHGAG</sequence>
<accession>A0A6I4MH89</accession>
<name>A0A6I4MH89_9ACTN</name>
<proteinExistence type="predicted"/>
<comment type="caution">
    <text evidence="1">The sequence shown here is derived from an EMBL/GenBank/DDBJ whole genome shotgun (WGS) entry which is preliminary data.</text>
</comment>
<gene>
    <name evidence="1" type="ORF">F8568_035285</name>
</gene>
<evidence type="ECO:0000313" key="2">
    <source>
        <dbReference type="Proteomes" id="UP000462055"/>
    </source>
</evidence>
<keyword evidence="2" id="KW-1185">Reference proteome</keyword>
<dbReference type="EMBL" id="WBMS02000039">
    <property type="protein sequence ID" value="MWA05538.1"/>
    <property type="molecule type" value="Genomic_DNA"/>
</dbReference>
<dbReference type="RefSeq" id="WP_151597976.1">
    <property type="nucleotide sequence ID" value="NZ_WBMS02000039.1"/>
</dbReference>
<evidence type="ECO:0000313" key="1">
    <source>
        <dbReference type="EMBL" id="MWA05538.1"/>
    </source>
</evidence>